<keyword evidence="2" id="KW-0169">Cobalamin biosynthesis</keyword>
<dbReference type="GO" id="GO:0009236">
    <property type="term" value="P:cobalamin biosynthetic process"/>
    <property type="evidence" value="ECO:0007669"/>
    <property type="project" value="UniProtKB-UniPathway"/>
</dbReference>
<proteinExistence type="predicted"/>
<comment type="pathway">
    <text evidence="1">Cofactor biosynthesis; adenosylcobalamin biosynthesis.</text>
</comment>
<dbReference type="OrthoDB" id="5183775at2"/>
<dbReference type="EMBL" id="FNDN01000012">
    <property type="protein sequence ID" value="SDI86676.1"/>
    <property type="molecule type" value="Genomic_DNA"/>
</dbReference>
<keyword evidence="3" id="KW-0560">Oxidoreductase</keyword>
<name>A0A1G8P335_9NOCA</name>
<dbReference type="Pfam" id="PF02571">
    <property type="entry name" value="CbiJ"/>
    <property type="match status" value="1"/>
</dbReference>
<evidence type="ECO:0000313" key="4">
    <source>
        <dbReference type="EMBL" id="SDI86676.1"/>
    </source>
</evidence>
<dbReference type="Proteomes" id="UP000183263">
    <property type="component" value="Unassembled WGS sequence"/>
</dbReference>
<evidence type="ECO:0000256" key="2">
    <source>
        <dbReference type="ARBA" id="ARBA00022573"/>
    </source>
</evidence>
<dbReference type="PROSITE" id="PS51014">
    <property type="entry name" value="COBK_CBIJ"/>
    <property type="match status" value="1"/>
</dbReference>
<evidence type="ECO:0000313" key="5">
    <source>
        <dbReference type="Proteomes" id="UP000183263"/>
    </source>
</evidence>
<dbReference type="NCBIfam" id="TIGR00715">
    <property type="entry name" value="precor6x_red"/>
    <property type="match status" value="1"/>
</dbReference>
<sequence length="246" mass="25684">MRVLILGGTAEARELAAALDGHRGVDVVSSLAGRVRRPRLPRGAVRTGGFGGVEGLVAWLRRNEVDAVVDATHPFASQMTVHAVAAAELAGVPLLVLRRPEWVPQHGDRWTSVPDLAGAAAAVGEADAARVFLTIGRQGVAAFADLSRHFLIRAIDPPEGPVPADSRILLARGPFGVEEEIRTLRADAIDLLVTKNSGGDLTEGKLAACRALDVPVLMIERPPLPTGVATVAGAGEAVRRLGLSPA</sequence>
<evidence type="ECO:0000256" key="1">
    <source>
        <dbReference type="ARBA" id="ARBA00004953"/>
    </source>
</evidence>
<dbReference type="GO" id="GO:0016994">
    <property type="term" value="F:precorrin-6A reductase activity"/>
    <property type="evidence" value="ECO:0007669"/>
    <property type="project" value="InterPro"/>
</dbReference>
<protein>
    <submittedName>
        <fullName evidence="4">Precorrin-6A/cobalt-precorrin-6A reductase</fullName>
    </submittedName>
</protein>
<evidence type="ECO:0000256" key="3">
    <source>
        <dbReference type="ARBA" id="ARBA00023002"/>
    </source>
</evidence>
<keyword evidence="5" id="KW-1185">Reference proteome</keyword>
<gene>
    <name evidence="4" type="ORF">SAMN05444695_11242</name>
</gene>
<reference evidence="4 5" key="1">
    <citation type="submission" date="2016-10" db="EMBL/GenBank/DDBJ databases">
        <authorList>
            <person name="de Groot N.N."/>
        </authorList>
    </citation>
    <scope>NUCLEOTIDE SEQUENCE [LARGE SCALE GENOMIC DNA]</scope>
    <source>
        <strain evidence="4 5">DSM 44892</strain>
    </source>
</reference>
<dbReference type="InterPro" id="IPR003723">
    <property type="entry name" value="Precorrin-6x_reduct"/>
</dbReference>
<accession>A0A1G8P335</accession>
<dbReference type="UniPathway" id="UPA00148"/>
<organism evidence="4 5">
    <name type="scientific">Rhodococcus triatomae</name>
    <dbReference type="NCBI Taxonomy" id="300028"/>
    <lineage>
        <taxon>Bacteria</taxon>
        <taxon>Bacillati</taxon>
        <taxon>Actinomycetota</taxon>
        <taxon>Actinomycetes</taxon>
        <taxon>Mycobacteriales</taxon>
        <taxon>Nocardiaceae</taxon>
        <taxon>Rhodococcus</taxon>
    </lineage>
</organism>
<dbReference type="AlphaFoldDB" id="A0A1G8P335"/>
<dbReference type="PANTHER" id="PTHR36925">
    <property type="entry name" value="COBALT-PRECORRIN-6A REDUCTASE"/>
    <property type="match status" value="1"/>
</dbReference>
<dbReference type="NCBIfam" id="NF005968">
    <property type="entry name" value="PRK08057.1-2"/>
    <property type="match status" value="1"/>
</dbReference>
<dbReference type="PANTHER" id="PTHR36925:SF1">
    <property type="entry name" value="COBALT-PRECORRIN-6A REDUCTASE"/>
    <property type="match status" value="1"/>
</dbReference>
<dbReference type="RefSeq" id="WP_072739152.1">
    <property type="nucleotide sequence ID" value="NZ_CP048813.1"/>
</dbReference>